<evidence type="ECO:0000313" key="8">
    <source>
        <dbReference type="Proteomes" id="UP000270291"/>
    </source>
</evidence>
<dbReference type="Gene3D" id="3.40.50.300">
    <property type="entry name" value="P-loop containing nucleotide triphosphate hydrolases"/>
    <property type="match status" value="3"/>
</dbReference>
<proteinExistence type="predicted"/>
<dbReference type="GO" id="GO:0005829">
    <property type="term" value="C:cytosol"/>
    <property type="evidence" value="ECO:0007669"/>
    <property type="project" value="TreeGrafter"/>
</dbReference>
<dbReference type="GO" id="GO:0016787">
    <property type="term" value="F:hydrolase activity"/>
    <property type="evidence" value="ECO:0007669"/>
    <property type="project" value="UniProtKB-UniRule"/>
</dbReference>
<dbReference type="PANTHER" id="PTHR11070:SF17">
    <property type="entry name" value="DNA HELICASE IV"/>
    <property type="match status" value="1"/>
</dbReference>
<keyword evidence="1 5" id="KW-0547">Nucleotide-binding</keyword>
<dbReference type="Proteomes" id="UP000270291">
    <property type="component" value="Unassembled WGS sequence"/>
</dbReference>
<dbReference type="GO" id="GO:0000725">
    <property type="term" value="P:recombinational repair"/>
    <property type="evidence" value="ECO:0007669"/>
    <property type="project" value="TreeGrafter"/>
</dbReference>
<dbReference type="AlphaFoldDB" id="A0A3R9NV76"/>
<accession>A0A3R9NV76</accession>
<keyword evidence="4 5" id="KW-0067">ATP-binding</keyword>
<dbReference type="InterPro" id="IPR014016">
    <property type="entry name" value="UvrD-like_ATP-bd"/>
</dbReference>
<keyword evidence="2 5" id="KW-0378">Hydrolase</keyword>
<dbReference type="PANTHER" id="PTHR11070">
    <property type="entry name" value="UVRD / RECB / PCRA DNA HELICASE FAMILY MEMBER"/>
    <property type="match status" value="1"/>
</dbReference>
<evidence type="ECO:0000259" key="6">
    <source>
        <dbReference type="PROSITE" id="PS51198"/>
    </source>
</evidence>
<dbReference type="InterPro" id="IPR027785">
    <property type="entry name" value="UvrD-like_helicase_C"/>
</dbReference>
<keyword evidence="3 5" id="KW-0347">Helicase</keyword>
<dbReference type="SUPFAM" id="SSF52540">
    <property type="entry name" value="P-loop containing nucleoside triphosphate hydrolases"/>
    <property type="match status" value="1"/>
</dbReference>
<evidence type="ECO:0000256" key="3">
    <source>
        <dbReference type="ARBA" id="ARBA00022806"/>
    </source>
</evidence>
<evidence type="ECO:0000313" key="7">
    <source>
        <dbReference type="EMBL" id="RSK44309.1"/>
    </source>
</evidence>
<dbReference type="GO" id="GO:0003677">
    <property type="term" value="F:DNA binding"/>
    <property type="evidence" value="ECO:0007669"/>
    <property type="project" value="InterPro"/>
</dbReference>
<sequence>MAPLWPVFQNQPVMNATEQEEREYLEEIKEKLTLAVRRVDDAVKQFSTELRQKKEYIHEHQSGMDEADMVAADQSINRMALTGEGAVARKRRLLKLVQSPYFGRLDFGTKNQPAVPVYIGVHSFFDEQQRQNLVYDWRAPISSLFYDFELGEASYATPSGKVQGHIDLKRQYKIRDGRLEFLLDSDVNIHDDVLQQELAKSSDDKMKNIVATIQRDQNAVIRNEEATVMVIQGVAGSGKTSIALHRIAFLLYRYRETIAAKDLLIISPNKVFADYISNVLPELGEEHLPEMGMEELAADLLENRYQFQTFFDQVSALLEHHDAAFIERIRFKSSFEFLSQLNQYLLHIENTYFTVTELRVGRTVVPAAFIQQKFRTYHRVPLLKRFALVANDVRAHVRDAVGRKLTGQEKGTIGEALPRMFRLHNVPELYRDFYRWLGRPELLKFNQGQPLEYADVFALIYLRIRLEGLPGYDHVKHLLIDEMQDYTPVQYAVLSRLFHCRKTILGDVSQTVNPYSASSAETIERVFPQADVVRLYRSYRSTMEITAFAQRITPNPNILPLERHGPEPTVARFGNKAEELQGIRQLLADFPGSGSHSLGIICKTLRQAEQVYEALQAPGVYLLTDESTKFKEGVIITTAHLAKGLEFDAVIVPFAAARNYKTEVDRSMLYVACTRAMHQLTLTYCGEPTAFI</sequence>
<dbReference type="EMBL" id="RWIU01000002">
    <property type="protein sequence ID" value="RSK44309.1"/>
    <property type="molecule type" value="Genomic_DNA"/>
</dbReference>
<organism evidence="7 8">
    <name type="scientific">Hymenobacter perfusus</name>
    <dbReference type="NCBI Taxonomy" id="1236770"/>
    <lineage>
        <taxon>Bacteria</taxon>
        <taxon>Pseudomonadati</taxon>
        <taxon>Bacteroidota</taxon>
        <taxon>Cytophagia</taxon>
        <taxon>Cytophagales</taxon>
        <taxon>Hymenobacteraceae</taxon>
        <taxon>Hymenobacter</taxon>
    </lineage>
</organism>
<comment type="caution">
    <text evidence="7">The sequence shown here is derived from an EMBL/GenBank/DDBJ whole genome shotgun (WGS) entry which is preliminary data.</text>
</comment>
<evidence type="ECO:0000256" key="2">
    <source>
        <dbReference type="ARBA" id="ARBA00022801"/>
    </source>
</evidence>
<name>A0A3R9NV76_9BACT</name>
<dbReference type="OrthoDB" id="9809039at2"/>
<dbReference type="PROSITE" id="PS51198">
    <property type="entry name" value="UVRD_HELICASE_ATP_BIND"/>
    <property type="match status" value="1"/>
</dbReference>
<evidence type="ECO:0000256" key="4">
    <source>
        <dbReference type="ARBA" id="ARBA00022840"/>
    </source>
</evidence>
<dbReference type="GO" id="GO:0005524">
    <property type="term" value="F:ATP binding"/>
    <property type="evidence" value="ECO:0007669"/>
    <property type="project" value="UniProtKB-UniRule"/>
</dbReference>
<protein>
    <submittedName>
        <fullName evidence="7">Helicase</fullName>
    </submittedName>
</protein>
<keyword evidence="8" id="KW-1185">Reference proteome</keyword>
<dbReference type="Pfam" id="PF13538">
    <property type="entry name" value="UvrD_C_2"/>
    <property type="match status" value="1"/>
</dbReference>
<evidence type="ECO:0000256" key="1">
    <source>
        <dbReference type="ARBA" id="ARBA00022741"/>
    </source>
</evidence>
<dbReference type="GO" id="GO:0043138">
    <property type="term" value="F:3'-5' DNA helicase activity"/>
    <property type="evidence" value="ECO:0007669"/>
    <property type="project" value="TreeGrafter"/>
</dbReference>
<gene>
    <name evidence="7" type="ORF">EI293_07160</name>
</gene>
<dbReference type="InterPro" id="IPR000212">
    <property type="entry name" value="DNA_helicase_UvrD/REP"/>
</dbReference>
<feature type="domain" description="UvrD-like helicase ATP-binding" evidence="6">
    <location>
        <begin position="212"/>
        <end position="542"/>
    </location>
</feature>
<evidence type="ECO:0000256" key="5">
    <source>
        <dbReference type="PROSITE-ProRule" id="PRU00560"/>
    </source>
</evidence>
<reference evidence="7 8" key="1">
    <citation type="submission" date="2018-12" db="EMBL/GenBank/DDBJ databases">
        <authorList>
            <person name="Feng G."/>
            <person name="Zhu H."/>
        </authorList>
    </citation>
    <scope>NUCLEOTIDE SEQUENCE [LARGE SCALE GENOMIC DNA]</scope>
    <source>
        <strain evidence="7 8">LMG 26000</strain>
    </source>
</reference>
<feature type="binding site" evidence="5">
    <location>
        <begin position="233"/>
        <end position="240"/>
    </location>
    <ligand>
        <name>ATP</name>
        <dbReference type="ChEBI" id="CHEBI:30616"/>
    </ligand>
</feature>
<dbReference type="InterPro" id="IPR027417">
    <property type="entry name" value="P-loop_NTPase"/>
</dbReference>